<dbReference type="InterPro" id="IPR038157">
    <property type="entry name" value="FeoA_core_dom"/>
</dbReference>
<evidence type="ECO:0000313" key="3">
    <source>
        <dbReference type="EMBL" id="SHH14994.1"/>
    </source>
</evidence>
<protein>
    <submittedName>
        <fullName evidence="3">Ferrous iron transport protein A</fullName>
    </submittedName>
</protein>
<dbReference type="OrthoDB" id="9811076at2"/>
<feature type="domain" description="Ferrous iron transporter FeoA-like" evidence="2">
    <location>
        <begin position="1"/>
        <end position="73"/>
    </location>
</feature>
<dbReference type="Proteomes" id="UP000242520">
    <property type="component" value="Unassembled WGS sequence"/>
</dbReference>
<proteinExistence type="predicted"/>
<dbReference type="InterPro" id="IPR008988">
    <property type="entry name" value="Transcriptional_repressor_C"/>
</dbReference>
<dbReference type="Gene3D" id="2.30.30.90">
    <property type="match status" value="1"/>
</dbReference>
<dbReference type="EMBL" id="FQXH01000008">
    <property type="protein sequence ID" value="SHH14994.1"/>
    <property type="molecule type" value="Genomic_DNA"/>
</dbReference>
<sequence>MTLKDLKPGESGRISTIKGKGAFKKRLMEMGIIRGTELYVEKIAPLGDPIEVKIKGYNLTLRKIDAENIIIDLI</sequence>
<organism evidence="3 4">
    <name type="scientific">Tepidibacter thalassicus DSM 15285</name>
    <dbReference type="NCBI Taxonomy" id="1123350"/>
    <lineage>
        <taxon>Bacteria</taxon>
        <taxon>Bacillati</taxon>
        <taxon>Bacillota</taxon>
        <taxon>Clostridia</taxon>
        <taxon>Peptostreptococcales</taxon>
        <taxon>Peptostreptococcaceae</taxon>
        <taxon>Tepidibacter</taxon>
    </lineage>
</organism>
<accession>A0A1M5QLL0</accession>
<dbReference type="Pfam" id="PF04023">
    <property type="entry name" value="FeoA"/>
    <property type="match status" value="1"/>
</dbReference>
<evidence type="ECO:0000313" key="4">
    <source>
        <dbReference type="Proteomes" id="UP000242520"/>
    </source>
</evidence>
<name>A0A1M5QLL0_9FIRM</name>
<dbReference type="STRING" id="1123350.SAMN02744040_01029"/>
<dbReference type="SUPFAM" id="SSF50037">
    <property type="entry name" value="C-terminal domain of transcriptional repressors"/>
    <property type="match status" value="1"/>
</dbReference>
<dbReference type="AlphaFoldDB" id="A0A1M5QLL0"/>
<dbReference type="PANTHER" id="PTHR42954:SF2">
    <property type="entry name" value="FE(2+) TRANSPORT PROTEIN A"/>
    <property type="match status" value="1"/>
</dbReference>
<dbReference type="InterPro" id="IPR007167">
    <property type="entry name" value="Fe-transptr_FeoA-like"/>
</dbReference>
<keyword evidence="1" id="KW-0408">Iron</keyword>
<reference evidence="4" key="1">
    <citation type="submission" date="2016-11" db="EMBL/GenBank/DDBJ databases">
        <authorList>
            <person name="Varghese N."/>
            <person name="Submissions S."/>
        </authorList>
    </citation>
    <scope>NUCLEOTIDE SEQUENCE [LARGE SCALE GENOMIC DNA]</scope>
    <source>
        <strain evidence="4">DSM 15285</strain>
    </source>
</reference>
<dbReference type="GO" id="GO:0046914">
    <property type="term" value="F:transition metal ion binding"/>
    <property type="evidence" value="ECO:0007669"/>
    <property type="project" value="InterPro"/>
</dbReference>
<evidence type="ECO:0000259" key="2">
    <source>
        <dbReference type="SMART" id="SM00899"/>
    </source>
</evidence>
<dbReference type="SMART" id="SM00899">
    <property type="entry name" value="FeoA"/>
    <property type="match status" value="1"/>
</dbReference>
<dbReference type="InterPro" id="IPR052713">
    <property type="entry name" value="FeoA"/>
</dbReference>
<dbReference type="PANTHER" id="PTHR42954">
    <property type="entry name" value="FE(2+) TRANSPORT PROTEIN A"/>
    <property type="match status" value="1"/>
</dbReference>
<dbReference type="RefSeq" id="WP_072724300.1">
    <property type="nucleotide sequence ID" value="NZ_FQXH01000008.1"/>
</dbReference>
<evidence type="ECO:0000256" key="1">
    <source>
        <dbReference type="ARBA" id="ARBA00023004"/>
    </source>
</evidence>
<gene>
    <name evidence="3" type="ORF">SAMN02744040_01029</name>
</gene>
<keyword evidence="4" id="KW-1185">Reference proteome</keyword>